<dbReference type="EMBL" id="JAFEKC020000015">
    <property type="protein sequence ID" value="KAK0510469.1"/>
    <property type="molecule type" value="Genomic_DNA"/>
</dbReference>
<evidence type="ECO:0000259" key="4">
    <source>
        <dbReference type="Pfam" id="PF03443"/>
    </source>
</evidence>
<reference evidence="5" key="1">
    <citation type="submission" date="2023-03" db="EMBL/GenBank/DDBJ databases">
        <title>Complete genome of Cladonia borealis.</title>
        <authorList>
            <person name="Park H."/>
        </authorList>
    </citation>
    <scope>NUCLEOTIDE SEQUENCE</scope>
    <source>
        <strain evidence="5">ANT050790</strain>
    </source>
</reference>
<comment type="domain">
    <text evidence="1">Has a modular structure: an endo-beta-1,4-glucanase catalytic module at the N-terminus, a linker rich in serines and threonines, and a C-terminal carbohydrate-binding module (CBM).</text>
</comment>
<feature type="region of interest" description="Disordered" evidence="2">
    <location>
        <begin position="172"/>
        <end position="194"/>
    </location>
</feature>
<evidence type="ECO:0000313" key="5">
    <source>
        <dbReference type="EMBL" id="KAK0510469.1"/>
    </source>
</evidence>
<comment type="subcellular location">
    <subcellularLocation>
        <location evidence="1">Secreted</location>
    </subcellularLocation>
</comment>
<protein>
    <recommendedName>
        <fullName evidence="1">AA9 family lytic polysaccharide monooxygenase</fullName>
        <ecNumber evidence="1">1.14.99.56</ecNumber>
    </recommendedName>
    <alternativeName>
        <fullName evidence="1">Endo-beta-1,4-glucanase</fullName>
    </alternativeName>
    <alternativeName>
        <fullName evidence="1">Glycosyl hydrolase 61 family protein</fullName>
    </alternativeName>
</protein>
<dbReference type="GO" id="GO:0008810">
    <property type="term" value="F:cellulase activity"/>
    <property type="evidence" value="ECO:0007669"/>
    <property type="project" value="UniProtKB-UniRule"/>
</dbReference>
<dbReference type="AlphaFoldDB" id="A0AA39QYT8"/>
<dbReference type="Gene3D" id="2.70.50.70">
    <property type="match status" value="1"/>
</dbReference>
<comment type="caution">
    <text evidence="5">The sequence shown here is derived from an EMBL/GenBank/DDBJ whole genome shotgun (WGS) entry which is preliminary data.</text>
</comment>
<feature type="chain" id="PRO_5041278610" description="AA9 family lytic polysaccharide monooxygenase" evidence="3">
    <location>
        <begin position="23"/>
        <end position="420"/>
    </location>
</feature>
<accession>A0AA39QYT8</accession>
<feature type="region of interest" description="Disordered" evidence="2">
    <location>
        <begin position="238"/>
        <end position="283"/>
    </location>
</feature>
<name>A0AA39QYT8_9LECA</name>
<feature type="signal peptide" evidence="3">
    <location>
        <begin position="1"/>
        <end position="22"/>
    </location>
</feature>
<comment type="function">
    <text evidence="1">Lytic polysaccharide monooxygenase (LMPO) that depolymerizes crystalline and amorphous polysaccharides via the oxidation of scissile alpha- or beta-(1-4)-glycosidic bonds, yielding C1 and/or C4 oxidation products. Catalysis by LPMOs requires the reduction of the active-site copper from Cu(II) to Cu(I) by a reducing agent and H(2)O(2) or O(2) as a cosubstrate.</text>
</comment>
<keyword evidence="3" id="KW-0732">Signal</keyword>
<keyword evidence="1" id="KW-0964">Secreted</keyword>
<keyword evidence="1" id="KW-1015">Disulfide bond</keyword>
<dbReference type="Pfam" id="PF03443">
    <property type="entry name" value="AA9"/>
    <property type="match status" value="1"/>
</dbReference>
<dbReference type="PANTHER" id="PTHR36182:SF2">
    <property type="entry name" value="LYTIC POLYSACCHARIDE MONOOXYGENASE"/>
    <property type="match status" value="1"/>
</dbReference>
<comment type="catalytic activity">
    <reaction evidence="1">
        <text>[(1-&gt;4)-beta-D-glucosyl]n+m + reduced acceptor + O2 = 4-dehydro-beta-D-glucosyl-[(1-&gt;4)-beta-D-glucosyl]n-1 + [(1-&gt;4)-beta-D-glucosyl]m + acceptor + H2O.</text>
        <dbReference type="EC" id="1.14.99.56"/>
    </reaction>
</comment>
<keyword evidence="1" id="KW-0119">Carbohydrate metabolism</keyword>
<dbReference type="GO" id="GO:0030248">
    <property type="term" value="F:cellulose binding"/>
    <property type="evidence" value="ECO:0007669"/>
    <property type="project" value="UniProtKB-UniRule"/>
</dbReference>
<keyword evidence="1" id="KW-0624">Polysaccharide degradation</keyword>
<dbReference type="GO" id="GO:0005576">
    <property type="term" value="C:extracellular region"/>
    <property type="evidence" value="ECO:0007669"/>
    <property type="project" value="UniProtKB-SubCell"/>
</dbReference>
<dbReference type="Proteomes" id="UP001166286">
    <property type="component" value="Unassembled WGS sequence"/>
</dbReference>
<evidence type="ECO:0000313" key="6">
    <source>
        <dbReference type="Proteomes" id="UP001166286"/>
    </source>
</evidence>
<gene>
    <name evidence="5" type="ORF">JMJ35_006901</name>
</gene>
<proteinExistence type="predicted"/>
<sequence>MPSFKAALSASAIALMASAASAHMVMANPPPYGTPNNSPIDANGDNFPCKSTSNSGGTVTSMAIGSQQQLQLKGEAVHGGGSCQISLTTDNPATKQSKWMVIHSIIGGCPARNAAGNLGGDNNPNEIDPDSYNYTIPDGITPGTYTLAWTWFNKIGNREMYMNCANVAITGGSGSSSSGNASTPGKRTVYSSETEDFGHPELAVRASSFPPMFIANIPTTDCETVDSENVLFPDPGASVESAAVNPQASSNLPVAPTGPKCGSSGAAAPAATGASAAGSGAASPAVSPAALAASPDSQSPAASAPAAAVTPAPSVAASAAAPDSQSAASPAVVASPPATSAAAAPAAAAASGSSASTGTCTQPGQSICSPDGLQIGTCTMSNTVTWIPVAAGTKCVGGYMVAAKLKRSPKFAENYVRRAM</sequence>
<feature type="compositionally biased region" description="Polar residues" evidence="2">
    <location>
        <begin position="180"/>
        <end position="192"/>
    </location>
</feature>
<evidence type="ECO:0000256" key="3">
    <source>
        <dbReference type="SAM" id="SignalP"/>
    </source>
</evidence>
<dbReference type="EC" id="1.14.99.56" evidence="1"/>
<organism evidence="5 6">
    <name type="scientific">Cladonia borealis</name>
    <dbReference type="NCBI Taxonomy" id="184061"/>
    <lineage>
        <taxon>Eukaryota</taxon>
        <taxon>Fungi</taxon>
        <taxon>Dikarya</taxon>
        <taxon>Ascomycota</taxon>
        <taxon>Pezizomycotina</taxon>
        <taxon>Lecanoromycetes</taxon>
        <taxon>OSLEUM clade</taxon>
        <taxon>Lecanoromycetidae</taxon>
        <taxon>Lecanorales</taxon>
        <taxon>Lecanorineae</taxon>
        <taxon>Cladoniaceae</taxon>
        <taxon>Cladonia</taxon>
    </lineage>
</organism>
<feature type="compositionally biased region" description="Low complexity" evidence="2">
    <location>
        <begin position="262"/>
        <end position="283"/>
    </location>
</feature>
<dbReference type="PANTHER" id="PTHR36182">
    <property type="entry name" value="PROTEIN, PUTATIVE (AFU_ORTHOLOGUE AFUA_6G10930)-RELATED"/>
    <property type="match status" value="1"/>
</dbReference>
<evidence type="ECO:0000256" key="1">
    <source>
        <dbReference type="RuleBase" id="RU368122"/>
    </source>
</evidence>
<dbReference type="GO" id="GO:0030245">
    <property type="term" value="P:cellulose catabolic process"/>
    <property type="evidence" value="ECO:0007669"/>
    <property type="project" value="UniProtKB-UniRule"/>
</dbReference>
<dbReference type="InterPro" id="IPR005103">
    <property type="entry name" value="AA9_LPMO"/>
</dbReference>
<keyword evidence="6" id="KW-1185">Reference proteome</keyword>
<evidence type="ECO:0000256" key="2">
    <source>
        <dbReference type="SAM" id="MobiDB-lite"/>
    </source>
</evidence>
<feature type="domain" description="Auxiliary Activity family 9 catalytic" evidence="4">
    <location>
        <begin position="34"/>
        <end position="186"/>
    </location>
</feature>
<keyword evidence="1" id="KW-0136">Cellulose degradation</keyword>